<comment type="caution">
    <text evidence="1">The sequence shown here is derived from an EMBL/GenBank/DDBJ whole genome shotgun (WGS) entry which is preliminary data.</text>
</comment>
<evidence type="ECO:0000313" key="1">
    <source>
        <dbReference type="EMBL" id="MBV4465867.1"/>
    </source>
</evidence>
<dbReference type="Proteomes" id="UP000886900">
    <property type="component" value="Unassembled WGS sequence"/>
</dbReference>
<sequence length="899" mass="98274">MSDLSIFHKTASDAPSDNGFTLDDRTVEDLLKLLKDYSQQIPFDKDKNWDAVFLSPVNAERLAAIYRQPGLADGSLAPHQALLLAFYRLLETPKALLNRLPGMHRQLYYRGLLGLKERGMVPDQVALACQLEKGTRELLLPAGTLMDAGQDSQGNPVQYALDNAMLGNQGRWSDLRWCQPANSDSSPRTSRVLFDQQNKVLWPENGVRLFTHSGGEEQSVVTGRVVGSELLAMSGGDRTITVTLQTAVTDDDIKAITAGISGTGQWLALDISKGDGTSLTLKLSAAKGAITPPGGLDGFTSAMPLLKLSRTDGKPVPEVTALKVDVSGLTQVMYSTDDGVEKLSVTSYPFGHSPVLGSGFNLVAADWCNKPQELTITLTPEWLDLPANSFSEWYEGYGVDHIDNNAFKVTSPFITGEKHSTVLFSGNSEEPPVAVPITLTVEDLSCSLSKSVDPQDWQNWLHLELSGHDFLHQKYWELLPTKPDLNPPYTPKVRSLAISYSGADTEVKEQYLLSPFGYGLESQVSATVADDVNPQLYLGFSDIEPGQELSLHWQLQSPQALNMRWQYLDQGNSWQSLDATVKDNTGGLFTSGLWSASLPADAAQGAQMPAGRYWIRAVVTPPAQAPGADASICAYPRLKGLRTNAVTATLINGESLSNSHFIQPLPAGTVRRPVQRLNGLAQVEQPWPSQGGRAPESEAEFLPRVARQLTHRGRAQTWSDMVALLSERYPEIGYVHIPLSEQLSSLPARCTQQLIVIPANGEQDNNDALRPKFAPARLTAMQDYLKELSSPWVDISVVNPDYRDVPVTYVVEFTPGTNQAYALCLLRQALERKYMPWGGDGQSSAIAGAELDYYAMVAFIQQLPMVERVDRLTLDGQSASVVSTDTQVLILTLPGASHQ</sequence>
<proteinExistence type="predicted"/>
<gene>
    <name evidence="1" type="ORF">KVG95_21295</name>
</gene>
<organism evidence="1 2">
    <name type="scientific">Pseudomonas farris</name>
    <dbReference type="NCBI Taxonomy" id="2841207"/>
    <lineage>
        <taxon>Bacteria</taxon>
        <taxon>Pseudomonadati</taxon>
        <taxon>Pseudomonadota</taxon>
        <taxon>Gammaproteobacteria</taxon>
        <taxon>Pseudomonadales</taxon>
        <taxon>Pseudomonadaceae</taxon>
        <taxon>Pseudomonas</taxon>
    </lineage>
</organism>
<keyword evidence="2" id="KW-1185">Reference proteome</keyword>
<protein>
    <recommendedName>
        <fullName evidence="3">Baseplate protein J-like domain-containing protein</fullName>
    </recommendedName>
</protein>
<reference evidence="1" key="1">
    <citation type="submission" date="2021-06" db="EMBL/GenBank/DDBJ databases">
        <title>Updating the genus Pseudomonas: Description of 43 new species and partition of the Pseudomonas putida group.</title>
        <authorList>
            <person name="Girard L."/>
            <person name="Lood C."/>
            <person name="Vandamme P."/>
            <person name="Rokni-Zadeh H."/>
            <person name="Van Noort V."/>
            <person name="Hofte M."/>
            <person name="Lavigne R."/>
            <person name="De Mot R."/>
        </authorList>
    </citation>
    <scope>NUCLEOTIDE SEQUENCE</scope>
    <source>
        <strain evidence="1">SWRI79</strain>
    </source>
</reference>
<evidence type="ECO:0000313" key="2">
    <source>
        <dbReference type="Proteomes" id="UP000886900"/>
    </source>
</evidence>
<dbReference type="EMBL" id="JAHSTV010000010">
    <property type="protein sequence ID" value="MBV4465867.1"/>
    <property type="molecule type" value="Genomic_DNA"/>
</dbReference>
<accession>A0ABS6PZG7</accession>
<dbReference type="RefSeq" id="WP_217857841.1">
    <property type="nucleotide sequence ID" value="NZ_JAHSTV010000010.1"/>
</dbReference>
<evidence type="ECO:0008006" key="3">
    <source>
        <dbReference type="Google" id="ProtNLM"/>
    </source>
</evidence>
<name>A0ABS6PZG7_9PSED</name>